<dbReference type="PROSITE" id="PS51186">
    <property type="entry name" value="GNAT"/>
    <property type="match status" value="1"/>
</dbReference>
<evidence type="ECO:0000259" key="1">
    <source>
        <dbReference type="PROSITE" id="PS51186"/>
    </source>
</evidence>
<dbReference type="EMBL" id="JBHUEM010000008">
    <property type="protein sequence ID" value="MFD1736454.1"/>
    <property type="molecule type" value="Genomic_DNA"/>
</dbReference>
<keyword evidence="2" id="KW-0012">Acyltransferase</keyword>
<keyword evidence="2" id="KW-0808">Transferase</keyword>
<accession>A0ABW4LMR1</accession>
<evidence type="ECO:0000313" key="2">
    <source>
        <dbReference type="EMBL" id="MFD1736454.1"/>
    </source>
</evidence>
<protein>
    <submittedName>
        <fullName evidence="2">GNAT family N-acetyltransferase</fullName>
        <ecNumber evidence="2">2.3.-.-</ecNumber>
    </submittedName>
</protein>
<dbReference type="Gene3D" id="3.40.630.30">
    <property type="match status" value="1"/>
</dbReference>
<gene>
    <name evidence="2" type="ORF">ACFSCX_07740</name>
</gene>
<feature type="domain" description="N-acetyltransferase" evidence="1">
    <location>
        <begin position="37"/>
        <end position="181"/>
    </location>
</feature>
<sequence>MECKELEIPIIETTRYLLRGMMIEDAPSLFSFMSDKETMKYITPHPIERLEDMRKSIEQSLINFTQNKEIPWVILNKRDEEVIGMFRFHKLHTWHKKTEMGVVIKKEFQNSGVMTEILEPILSYGFHTLQLNRIVGDIFAGNVGSSKLLQKYGFHKDGVLRQTDFDGEQYHDTVVYSLLKSEYPAR</sequence>
<comment type="caution">
    <text evidence="2">The sequence shown here is derived from an EMBL/GenBank/DDBJ whole genome shotgun (WGS) entry which is preliminary data.</text>
</comment>
<dbReference type="EC" id="2.3.-.-" evidence="2"/>
<proteinExistence type="predicted"/>
<dbReference type="Proteomes" id="UP001597214">
    <property type="component" value="Unassembled WGS sequence"/>
</dbReference>
<dbReference type="InterPro" id="IPR000182">
    <property type="entry name" value="GNAT_dom"/>
</dbReference>
<dbReference type="InterPro" id="IPR051531">
    <property type="entry name" value="N-acetyltransferase"/>
</dbReference>
<evidence type="ECO:0000313" key="3">
    <source>
        <dbReference type="Proteomes" id="UP001597214"/>
    </source>
</evidence>
<organism evidence="2 3">
    <name type="scientific">Bacillus salitolerans</name>
    <dbReference type="NCBI Taxonomy" id="1437434"/>
    <lineage>
        <taxon>Bacteria</taxon>
        <taxon>Bacillati</taxon>
        <taxon>Bacillota</taxon>
        <taxon>Bacilli</taxon>
        <taxon>Bacillales</taxon>
        <taxon>Bacillaceae</taxon>
        <taxon>Bacillus</taxon>
    </lineage>
</organism>
<dbReference type="PANTHER" id="PTHR43792:SF9">
    <property type="entry name" value="RIBOSOMAL-PROTEIN-ALANINE ACETYLTRANSFERASE"/>
    <property type="match status" value="1"/>
</dbReference>
<keyword evidence="3" id="KW-1185">Reference proteome</keyword>
<dbReference type="InterPro" id="IPR016181">
    <property type="entry name" value="Acyl_CoA_acyltransferase"/>
</dbReference>
<reference evidence="3" key="1">
    <citation type="journal article" date="2019" name="Int. J. Syst. Evol. Microbiol.">
        <title>The Global Catalogue of Microorganisms (GCM) 10K type strain sequencing project: providing services to taxonomists for standard genome sequencing and annotation.</title>
        <authorList>
            <consortium name="The Broad Institute Genomics Platform"/>
            <consortium name="The Broad Institute Genome Sequencing Center for Infectious Disease"/>
            <person name="Wu L."/>
            <person name="Ma J."/>
        </authorList>
    </citation>
    <scope>NUCLEOTIDE SEQUENCE [LARGE SCALE GENOMIC DNA]</scope>
    <source>
        <strain evidence="3">CCUG 49339</strain>
    </source>
</reference>
<dbReference type="Pfam" id="PF13302">
    <property type="entry name" value="Acetyltransf_3"/>
    <property type="match status" value="1"/>
</dbReference>
<dbReference type="PANTHER" id="PTHR43792">
    <property type="entry name" value="GNAT FAMILY, PUTATIVE (AFU_ORTHOLOGUE AFUA_3G00765)-RELATED-RELATED"/>
    <property type="match status" value="1"/>
</dbReference>
<name>A0ABW4LMR1_9BACI</name>
<dbReference type="GO" id="GO:0016746">
    <property type="term" value="F:acyltransferase activity"/>
    <property type="evidence" value="ECO:0007669"/>
    <property type="project" value="UniProtKB-KW"/>
</dbReference>
<dbReference type="RefSeq" id="WP_377927613.1">
    <property type="nucleotide sequence ID" value="NZ_JBHUEM010000008.1"/>
</dbReference>
<dbReference type="SUPFAM" id="SSF55729">
    <property type="entry name" value="Acyl-CoA N-acyltransferases (Nat)"/>
    <property type="match status" value="1"/>
</dbReference>